<comment type="caution">
    <text evidence="6">The sequence shown here is derived from an EMBL/GenBank/DDBJ whole genome shotgun (WGS) entry which is preliminary data.</text>
</comment>
<evidence type="ECO:0000256" key="3">
    <source>
        <dbReference type="RuleBase" id="RU003968"/>
    </source>
</evidence>
<feature type="transmembrane region" description="Helical" evidence="4">
    <location>
        <begin position="6"/>
        <end position="30"/>
    </location>
</feature>
<dbReference type="InterPro" id="IPR012132">
    <property type="entry name" value="GMC_OxRdtase"/>
</dbReference>
<dbReference type="InterPro" id="IPR036188">
    <property type="entry name" value="FAD/NAD-bd_sf"/>
</dbReference>
<evidence type="ECO:0000313" key="7">
    <source>
        <dbReference type="Proteomes" id="UP000752696"/>
    </source>
</evidence>
<evidence type="ECO:0000256" key="2">
    <source>
        <dbReference type="PIRSR" id="PIRSR000137-2"/>
    </source>
</evidence>
<dbReference type="Proteomes" id="UP000752696">
    <property type="component" value="Unassembled WGS sequence"/>
</dbReference>
<keyword evidence="4" id="KW-0472">Membrane</keyword>
<name>A0A6V7HL78_9HYME</name>
<dbReference type="AlphaFoldDB" id="A0A6V7HL78"/>
<dbReference type="OrthoDB" id="269227at2759"/>
<dbReference type="PANTHER" id="PTHR11552:SF226">
    <property type="entry name" value="RE28171P"/>
    <property type="match status" value="1"/>
</dbReference>
<organism evidence="6 7">
    <name type="scientific">Heterotrigona itama</name>
    <dbReference type="NCBI Taxonomy" id="395501"/>
    <lineage>
        <taxon>Eukaryota</taxon>
        <taxon>Metazoa</taxon>
        <taxon>Ecdysozoa</taxon>
        <taxon>Arthropoda</taxon>
        <taxon>Hexapoda</taxon>
        <taxon>Insecta</taxon>
        <taxon>Pterygota</taxon>
        <taxon>Neoptera</taxon>
        <taxon>Endopterygota</taxon>
        <taxon>Hymenoptera</taxon>
        <taxon>Apocrita</taxon>
        <taxon>Aculeata</taxon>
        <taxon>Apoidea</taxon>
        <taxon>Anthophila</taxon>
        <taxon>Apidae</taxon>
        <taxon>Heterotrigona</taxon>
    </lineage>
</organism>
<evidence type="ECO:0000256" key="4">
    <source>
        <dbReference type="SAM" id="Phobius"/>
    </source>
</evidence>
<accession>A0A6V7HL78</accession>
<dbReference type="GO" id="GO:0050660">
    <property type="term" value="F:flavin adenine dinucleotide binding"/>
    <property type="evidence" value="ECO:0007669"/>
    <property type="project" value="InterPro"/>
</dbReference>
<evidence type="ECO:0000313" key="6">
    <source>
        <dbReference type="EMBL" id="CAD1480553.1"/>
    </source>
</evidence>
<dbReference type="Gene3D" id="3.30.560.10">
    <property type="entry name" value="Glucose Oxidase, domain 3"/>
    <property type="match status" value="1"/>
</dbReference>
<dbReference type="PROSITE" id="PS00623">
    <property type="entry name" value="GMC_OXRED_1"/>
    <property type="match status" value="1"/>
</dbReference>
<protein>
    <recommendedName>
        <fullName evidence="5">Glucose-methanol-choline oxidoreductase N-terminal domain-containing protein</fullName>
    </recommendedName>
</protein>
<feature type="binding site" evidence="2">
    <location>
        <begin position="142"/>
        <end position="145"/>
    </location>
    <ligand>
        <name>FAD</name>
        <dbReference type="ChEBI" id="CHEBI:57692"/>
    </ligand>
</feature>
<keyword evidence="2 3" id="KW-0274">FAD</keyword>
<dbReference type="Gene3D" id="3.50.50.60">
    <property type="entry name" value="FAD/NAD(P)-binding domain"/>
    <property type="match status" value="1"/>
</dbReference>
<sequence length="611" mass="68057">MAIGLTTLFSTTSILGFSLIPLLAIGLTVFRYNQADPESHPNDARQLLRVYDFIVIGGGSAGAVVASRLSEVSNWTVLLVEAGGNENEISDVPVLAGYTQLSDMDWKYQTSPPTVSAYCLAMIGDRCNWPRGKVLGGSSVLNAMVYVRGNRRDYDNWARLGNVGWSYNEVLPYFLKSEDNRNPYLARTPYHSTGGYLTVQESPWRSPLSIAFLQAGEELGYENRDINGANQTGFMLTQSTIRRGSRCSTAKAFLRPVKARENLHIAMNTQALRILFNGDKRASGVEVLRDGRQQVIRVRREIVLSAGTINSAQLLMLSGIGPGEHLTDLGIPILSDLRVGDNLQDHVGLGGLTFVVNEPVSLKKDRFQTFSVMMEYVLNERGPMTNPGVEGLAFVNTRYANPLDDYPDVQFHFAPSSINSDGGDQIKKILGLRDRVYNTMYKPLNHAETWSILPLLLRPRSSGWVRLKSKNPLVQPDINPNYFTHREDMDVLIEGIRIALRLSNTTAFRRFGSRPHTIRMPGCHKYLFDTYDYWECAIRHFTFTIYHPTGTCKMGPTADPTAVVDPRLRVYGVKGLRVADASIMPVIISGNPNAPAIMIGEKASDMIKEDW</sequence>
<dbReference type="GO" id="GO:0016614">
    <property type="term" value="F:oxidoreductase activity, acting on CH-OH group of donors"/>
    <property type="evidence" value="ECO:0007669"/>
    <property type="project" value="InterPro"/>
</dbReference>
<evidence type="ECO:0000256" key="1">
    <source>
        <dbReference type="ARBA" id="ARBA00010790"/>
    </source>
</evidence>
<keyword evidence="3" id="KW-0285">Flavoprotein</keyword>
<dbReference type="SUPFAM" id="SSF54373">
    <property type="entry name" value="FAD-linked reductases, C-terminal domain"/>
    <property type="match status" value="1"/>
</dbReference>
<dbReference type="Pfam" id="PF00732">
    <property type="entry name" value="GMC_oxred_N"/>
    <property type="match status" value="1"/>
</dbReference>
<feature type="binding site" evidence="2">
    <location>
        <position position="134"/>
    </location>
    <ligand>
        <name>FAD</name>
        <dbReference type="ChEBI" id="CHEBI:57692"/>
    </ligand>
</feature>
<feature type="domain" description="Glucose-methanol-choline oxidoreductase N-terminal" evidence="5">
    <location>
        <begin position="132"/>
        <end position="155"/>
    </location>
</feature>
<dbReference type="PANTHER" id="PTHR11552">
    <property type="entry name" value="GLUCOSE-METHANOL-CHOLINE GMC OXIDOREDUCTASE"/>
    <property type="match status" value="1"/>
</dbReference>
<proteinExistence type="inferred from homology"/>
<comment type="cofactor">
    <cofactor evidence="2">
        <name>FAD</name>
        <dbReference type="ChEBI" id="CHEBI:57692"/>
    </cofactor>
</comment>
<dbReference type="SUPFAM" id="SSF51905">
    <property type="entry name" value="FAD/NAD(P)-binding domain"/>
    <property type="match status" value="1"/>
</dbReference>
<reference evidence="6" key="1">
    <citation type="submission" date="2020-07" db="EMBL/GenBank/DDBJ databases">
        <authorList>
            <person name="Nazaruddin N."/>
        </authorList>
    </citation>
    <scope>NUCLEOTIDE SEQUENCE</scope>
</reference>
<keyword evidence="4" id="KW-1133">Transmembrane helix</keyword>
<keyword evidence="4" id="KW-0812">Transmembrane</keyword>
<dbReference type="InterPro" id="IPR007867">
    <property type="entry name" value="GMC_OxRtase_C"/>
</dbReference>
<keyword evidence="7" id="KW-1185">Reference proteome</keyword>
<gene>
    <name evidence="6" type="ORF">MHI_LOCUS946224</name>
</gene>
<dbReference type="PIRSF" id="PIRSF000137">
    <property type="entry name" value="Alcohol_oxidase"/>
    <property type="match status" value="1"/>
</dbReference>
<evidence type="ECO:0000259" key="5">
    <source>
        <dbReference type="PROSITE" id="PS00623"/>
    </source>
</evidence>
<comment type="similarity">
    <text evidence="1 3">Belongs to the GMC oxidoreductase family.</text>
</comment>
<dbReference type="EMBL" id="CAJDYZ010012141">
    <property type="protein sequence ID" value="CAD1480553.1"/>
    <property type="molecule type" value="Genomic_DNA"/>
</dbReference>
<dbReference type="Pfam" id="PF05199">
    <property type="entry name" value="GMC_oxred_C"/>
    <property type="match status" value="1"/>
</dbReference>
<dbReference type="InterPro" id="IPR000172">
    <property type="entry name" value="GMC_OxRdtase_N"/>
</dbReference>
<feature type="non-terminal residue" evidence="6">
    <location>
        <position position="1"/>
    </location>
</feature>